<dbReference type="EMBL" id="CP001824">
    <property type="protein sequence ID" value="ACZ40091.1"/>
    <property type="molecule type" value="Genomic_DNA"/>
</dbReference>
<evidence type="ECO:0000313" key="11">
    <source>
        <dbReference type="Proteomes" id="UP000002027"/>
    </source>
</evidence>
<feature type="transmembrane region" description="Helical" evidence="9">
    <location>
        <begin position="151"/>
        <end position="173"/>
    </location>
</feature>
<dbReference type="OrthoDB" id="9793390at2"/>
<keyword evidence="7 9" id="KW-0472">Membrane</keyword>
<comment type="subcellular location">
    <subcellularLocation>
        <location evidence="1">Cell membrane</location>
        <topology evidence="1">Multi-pass membrane protein</topology>
    </subcellularLocation>
</comment>
<sequence length="468" mass="50550">MHPLDRLRETRLLPVVVGLVLLALGLFLLRVAHILPPFVWAAVTAYLLHPVVNRVQRGLRIPRPVAIAMVFVLIAGILGVVGVRVVPTLYEQLRSLIASLPSLIDTARQELVRNERISIGGVTIDTAAINAQIEEVSKDVAARFSREAPSLVLQTVGFLIHLLVYLLATYYFLLQGSRLVQRLSNLLPPRHHQTFERVSGQVNATFGAYIRAQVILFAIMSVATFIALSILKVQYALALAIATGALELIPIIGPWTAGGIAVTVALSQGSTPFGWTPVQLAAVVGLTYLALRLMEDHFVIPQLVGRIVRLHPLMVIFGVLAGASIGGALGLVLAVPLLAASKLIVLAVLEELRHPPARHVVALREPGELHSFSQHLGRYDRQHVVLLIASDALAMEDLPDVQWLAAEALRRDIRLQVVTPDQVAASIATAAGIEVVTSARLQEEVGAPAAEPDVPVQPSQMLASEKQV</sequence>
<feature type="transmembrane region" description="Helical" evidence="9">
    <location>
        <begin position="208"/>
        <end position="228"/>
    </location>
</feature>
<feature type="transmembrane region" description="Helical" evidence="9">
    <location>
        <begin position="235"/>
        <end position="253"/>
    </location>
</feature>
<feature type="transmembrane region" description="Helical" evidence="9">
    <location>
        <begin position="65"/>
        <end position="86"/>
    </location>
</feature>
<dbReference type="RefSeq" id="WP_012873129.1">
    <property type="nucleotide sequence ID" value="NC_013524.1"/>
</dbReference>
<dbReference type="InParanoid" id="D1C8E8"/>
<evidence type="ECO:0000256" key="8">
    <source>
        <dbReference type="SAM" id="MobiDB-lite"/>
    </source>
</evidence>
<keyword evidence="3" id="KW-0813">Transport</keyword>
<dbReference type="STRING" id="479434.Sthe_2677"/>
<dbReference type="PANTHER" id="PTHR21716">
    <property type="entry name" value="TRANSMEMBRANE PROTEIN"/>
    <property type="match status" value="1"/>
</dbReference>
<dbReference type="Proteomes" id="UP000002027">
    <property type="component" value="Chromosome 2"/>
</dbReference>
<keyword evidence="5 9" id="KW-0812">Transmembrane</keyword>
<dbReference type="AlphaFoldDB" id="D1C8E8"/>
<evidence type="ECO:0000256" key="1">
    <source>
        <dbReference type="ARBA" id="ARBA00004651"/>
    </source>
</evidence>
<accession>D1C8E8</accession>
<dbReference type="GO" id="GO:0055085">
    <property type="term" value="P:transmembrane transport"/>
    <property type="evidence" value="ECO:0007669"/>
    <property type="project" value="TreeGrafter"/>
</dbReference>
<keyword evidence="4" id="KW-1003">Cell membrane</keyword>
<evidence type="ECO:0000256" key="7">
    <source>
        <dbReference type="ARBA" id="ARBA00023136"/>
    </source>
</evidence>
<evidence type="ECO:0000256" key="9">
    <source>
        <dbReference type="SAM" id="Phobius"/>
    </source>
</evidence>
<dbReference type="HOGENOM" id="CLU_031275_8_1_0"/>
<reference evidence="10 11" key="2">
    <citation type="journal article" date="2010" name="Stand. Genomic Sci.">
        <title>Complete genome sequence of Desulfohalobium retbaense type strain (HR(100)).</title>
        <authorList>
            <person name="Spring S."/>
            <person name="Nolan M."/>
            <person name="Lapidus A."/>
            <person name="Glavina Del Rio T."/>
            <person name="Copeland A."/>
            <person name="Tice H."/>
            <person name="Cheng J.F."/>
            <person name="Lucas S."/>
            <person name="Land M."/>
            <person name="Chen F."/>
            <person name="Bruce D."/>
            <person name="Goodwin L."/>
            <person name="Pitluck S."/>
            <person name="Ivanova N."/>
            <person name="Mavromatis K."/>
            <person name="Mikhailova N."/>
            <person name="Pati A."/>
            <person name="Chen A."/>
            <person name="Palaniappan K."/>
            <person name="Hauser L."/>
            <person name="Chang Y.J."/>
            <person name="Jeffries C.D."/>
            <person name="Munk C."/>
            <person name="Kiss H."/>
            <person name="Chain P."/>
            <person name="Han C."/>
            <person name="Brettin T."/>
            <person name="Detter J.C."/>
            <person name="Schuler E."/>
            <person name="Goker M."/>
            <person name="Rohde M."/>
            <person name="Bristow J."/>
            <person name="Eisen J.A."/>
            <person name="Markowitz V."/>
            <person name="Hugenholtz P."/>
            <person name="Kyrpides N.C."/>
            <person name="Klenk H.P."/>
        </authorList>
    </citation>
    <scope>NUCLEOTIDE SEQUENCE [LARGE SCALE GENOMIC DNA]</scope>
    <source>
        <strain evidence="11">ATCC 49802 / DSM 20745 / S 6022</strain>
    </source>
</reference>
<evidence type="ECO:0000256" key="6">
    <source>
        <dbReference type="ARBA" id="ARBA00022989"/>
    </source>
</evidence>
<dbReference type="InterPro" id="IPR002549">
    <property type="entry name" value="AI-2E-like"/>
</dbReference>
<evidence type="ECO:0000256" key="5">
    <source>
        <dbReference type="ARBA" id="ARBA00022692"/>
    </source>
</evidence>
<dbReference type="PANTHER" id="PTHR21716:SF53">
    <property type="entry name" value="PERMEASE PERM-RELATED"/>
    <property type="match status" value="1"/>
</dbReference>
<organism evidence="10 11">
    <name type="scientific">Sphaerobacter thermophilus (strain ATCC 49802 / DSM 20745 / KCCM 41009 / NCIMB 13125 / S 6022)</name>
    <dbReference type="NCBI Taxonomy" id="479434"/>
    <lineage>
        <taxon>Bacteria</taxon>
        <taxon>Pseudomonadati</taxon>
        <taxon>Thermomicrobiota</taxon>
        <taxon>Thermomicrobia</taxon>
        <taxon>Sphaerobacterales</taxon>
        <taxon>Sphaerobacterineae</taxon>
        <taxon>Sphaerobacteraceae</taxon>
        <taxon>Sphaerobacter</taxon>
    </lineage>
</organism>
<name>D1C8E8_SPHTD</name>
<feature type="region of interest" description="Disordered" evidence="8">
    <location>
        <begin position="446"/>
        <end position="468"/>
    </location>
</feature>
<dbReference type="KEGG" id="sti:Sthe_2677"/>
<evidence type="ECO:0000256" key="3">
    <source>
        <dbReference type="ARBA" id="ARBA00022448"/>
    </source>
</evidence>
<dbReference type="Pfam" id="PF01594">
    <property type="entry name" value="AI-2E_transport"/>
    <property type="match status" value="1"/>
</dbReference>
<evidence type="ECO:0000256" key="2">
    <source>
        <dbReference type="ARBA" id="ARBA00009773"/>
    </source>
</evidence>
<proteinExistence type="inferred from homology"/>
<protein>
    <recommendedName>
        <fullName evidence="12">AI-2E family transporter</fullName>
    </recommendedName>
</protein>
<gene>
    <name evidence="10" type="ordered locus">Sthe_2677</name>
</gene>
<evidence type="ECO:0000256" key="4">
    <source>
        <dbReference type="ARBA" id="ARBA00022475"/>
    </source>
</evidence>
<reference evidence="11" key="1">
    <citation type="submission" date="2009-11" db="EMBL/GenBank/DDBJ databases">
        <title>The complete chromosome 2 of Sphaerobacter thermophilus DSM 20745.</title>
        <authorList>
            <person name="Lucas S."/>
            <person name="Copeland A."/>
            <person name="Lapidus A."/>
            <person name="Glavina del Rio T."/>
            <person name="Dalin E."/>
            <person name="Tice H."/>
            <person name="Bruce D."/>
            <person name="Goodwin L."/>
            <person name="Pitluck S."/>
            <person name="Kyrpides N."/>
            <person name="Mavromatis K."/>
            <person name="Ivanova N."/>
            <person name="Mikhailova N."/>
            <person name="LaButti K.M."/>
            <person name="Clum A."/>
            <person name="Sun H.I."/>
            <person name="Brettin T."/>
            <person name="Detter J.C."/>
            <person name="Han C."/>
            <person name="Larimer F."/>
            <person name="Land M."/>
            <person name="Hauser L."/>
            <person name="Markowitz V."/>
            <person name="Cheng J.F."/>
            <person name="Hugenholtz P."/>
            <person name="Woyke T."/>
            <person name="Wu D."/>
            <person name="Steenblock K."/>
            <person name="Schneider S."/>
            <person name="Pukall R."/>
            <person name="Goeker M."/>
            <person name="Klenk H.P."/>
            <person name="Eisen J.A."/>
        </authorList>
    </citation>
    <scope>NUCLEOTIDE SEQUENCE [LARGE SCALE GENOMIC DNA]</scope>
    <source>
        <strain evidence="11">ATCC 49802 / DSM 20745 / S 6022</strain>
    </source>
</reference>
<keyword evidence="6 9" id="KW-1133">Transmembrane helix</keyword>
<dbReference type="eggNOG" id="COG0628">
    <property type="taxonomic scope" value="Bacteria"/>
</dbReference>
<evidence type="ECO:0008006" key="12">
    <source>
        <dbReference type="Google" id="ProtNLM"/>
    </source>
</evidence>
<dbReference type="GO" id="GO:0005886">
    <property type="term" value="C:plasma membrane"/>
    <property type="evidence" value="ECO:0007669"/>
    <property type="project" value="UniProtKB-SubCell"/>
</dbReference>
<feature type="transmembrane region" description="Helical" evidence="9">
    <location>
        <begin position="273"/>
        <end position="291"/>
    </location>
</feature>
<evidence type="ECO:0000313" key="10">
    <source>
        <dbReference type="EMBL" id="ACZ40091.1"/>
    </source>
</evidence>
<keyword evidence="11" id="KW-1185">Reference proteome</keyword>
<comment type="similarity">
    <text evidence="2">Belongs to the autoinducer-2 exporter (AI-2E) (TC 2.A.86) family.</text>
</comment>